<proteinExistence type="predicted"/>
<dbReference type="Gene3D" id="1.10.10.10">
    <property type="entry name" value="Winged helix-like DNA-binding domain superfamily/Winged helix DNA-binding domain"/>
    <property type="match status" value="1"/>
</dbReference>
<feature type="domain" description="HTH marR-type" evidence="1">
    <location>
        <begin position="44"/>
        <end position="180"/>
    </location>
</feature>
<evidence type="ECO:0000313" key="3">
    <source>
        <dbReference type="Proteomes" id="UP000515934"/>
    </source>
</evidence>
<organism evidence="2 3">
    <name type="scientific">Leucobacter denitrificans</name>
    <dbReference type="NCBI Taxonomy" id="683042"/>
    <lineage>
        <taxon>Bacteria</taxon>
        <taxon>Bacillati</taxon>
        <taxon>Actinomycetota</taxon>
        <taxon>Actinomycetes</taxon>
        <taxon>Micrococcales</taxon>
        <taxon>Microbacteriaceae</taxon>
        <taxon>Leucobacter</taxon>
    </lineage>
</organism>
<dbReference type="SUPFAM" id="SSF46785">
    <property type="entry name" value="Winged helix' DNA-binding domain"/>
    <property type="match status" value="1"/>
</dbReference>
<dbReference type="InterPro" id="IPR000835">
    <property type="entry name" value="HTH_MarR-typ"/>
</dbReference>
<accession>A0A7G9S594</accession>
<dbReference type="GO" id="GO:0003700">
    <property type="term" value="F:DNA-binding transcription factor activity"/>
    <property type="evidence" value="ECO:0007669"/>
    <property type="project" value="InterPro"/>
</dbReference>
<dbReference type="KEGG" id="ldn:H9L06_01145"/>
<evidence type="ECO:0000259" key="1">
    <source>
        <dbReference type="PROSITE" id="PS50995"/>
    </source>
</evidence>
<dbReference type="PRINTS" id="PR00598">
    <property type="entry name" value="HTHMARR"/>
</dbReference>
<name>A0A7G9S594_9MICO</name>
<dbReference type="Proteomes" id="UP000515934">
    <property type="component" value="Chromosome"/>
</dbReference>
<dbReference type="PANTHER" id="PTHR33164:SF57">
    <property type="entry name" value="MARR-FAMILY TRANSCRIPTIONAL REGULATOR"/>
    <property type="match status" value="1"/>
</dbReference>
<dbReference type="GO" id="GO:0006950">
    <property type="term" value="P:response to stress"/>
    <property type="evidence" value="ECO:0007669"/>
    <property type="project" value="TreeGrafter"/>
</dbReference>
<protein>
    <submittedName>
        <fullName evidence="2">MarR family transcriptional regulator</fullName>
    </submittedName>
</protein>
<dbReference type="InterPro" id="IPR036388">
    <property type="entry name" value="WH-like_DNA-bd_sf"/>
</dbReference>
<gene>
    <name evidence="2" type="ORF">H9L06_01145</name>
</gene>
<reference evidence="2 3" key="1">
    <citation type="submission" date="2020-08" db="EMBL/GenBank/DDBJ databases">
        <title>Genome sequence of Leucobacter denitrificans KACC 14055T.</title>
        <authorList>
            <person name="Hyun D.-W."/>
            <person name="Bae J.-W."/>
        </authorList>
    </citation>
    <scope>NUCLEOTIDE SEQUENCE [LARGE SCALE GENOMIC DNA]</scope>
    <source>
        <strain evidence="2 3">KACC 14055</strain>
    </source>
</reference>
<dbReference type="AlphaFoldDB" id="A0A7G9S594"/>
<dbReference type="EMBL" id="CP060716">
    <property type="protein sequence ID" value="QNN63019.1"/>
    <property type="molecule type" value="Genomic_DNA"/>
</dbReference>
<keyword evidence="3" id="KW-1185">Reference proteome</keyword>
<dbReference type="RefSeq" id="WP_187555487.1">
    <property type="nucleotide sequence ID" value="NZ_CP060716.1"/>
</dbReference>
<evidence type="ECO:0000313" key="2">
    <source>
        <dbReference type="EMBL" id="QNN63019.1"/>
    </source>
</evidence>
<dbReference type="InterPro" id="IPR039422">
    <property type="entry name" value="MarR/SlyA-like"/>
</dbReference>
<sequence>MIAPDHSPHGEDPISGRLYEVDASDPKSELVDRAGLGTRDIAQIDTLMKALSALREEEQRISDASQRYMGLSALDMRALHYLIIAKNRDEVVTPSMIANYLEISAASTTKLLNRLEQGGHIVRHVHPVDRRAFAIEVTPESRAAAMQTVGSQHAQRFHSAARLSGDERDVVIRFLTEMTRDISMDKATWATPED</sequence>
<dbReference type="InterPro" id="IPR036390">
    <property type="entry name" value="WH_DNA-bd_sf"/>
</dbReference>
<dbReference type="PANTHER" id="PTHR33164">
    <property type="entry name" value="TRANSCRIPTIONAL REGULATOR, MARR FAMILY"/>
    <property type="match status" value="1"/>
</dbReference>
<dbReference type="Pfam" id="PF12802">
    <property type="entry name" value="MarR_2"/>
    <property type="match status" value="1"/>
</dbReference>
<dbReference type="SMART" id="SM00347">
    <property type="entry name" value="HTH_MARR"/>
    <property type="match status" value="1"/>
</dbReference>
<dbReference type="PROSITE" id="PS50995">
    <property type="entry name" value="HTH_MARR_2"/>
    <property type="match status" value="1"/>
</dbReference>